<reference evidence="1 2" key="1">
    <citation type="submission" date="2023-03" db="EMBL/GenBank/DDBJ databases">
        <title>High recombination rates correlate with genetic variation in Cardiocondyla obscurior ants.</title>
        <authorList>
            <person name="Errbii M."/>
        </authorList>
    </citation>
    <scope>NUCLEOTIDE SEQUENCE [LARGE SCALE GENOMIC DNA]</scope>
    <source>
        <strain evidence="1">Alpha-2009</strain>
        <tissue evidence="1">Whole body</tissue>
    </source>
</reference>
<sequence>MRGGRVGARPRARPPELCLCTFLVIKLNERTCTTYECTYYQYMESRCFAFTQAVE</sequence>
<gene>
    <name evidence="1" type="ORF">PUN28_003222</name>
</gene>
<evidence type="ECO:0000313" key="1">
    <source>
        <dbReference type="EMBL" id="KAL0127830.1"/>
    </source>
</evidence>
<evidence type="ECO:0000313" key="2">
    <source>
        <dbReference type="Proteomes" id="UP001430953"/>
    </source>
</evidence>
<proteinExistence type="predicted"/>
<dbReference type="Proteomes" id="UP001430953">
    <property type="component" value="Unassembled WGS sequence"/>
</dbReference>
<name>A0AAW2GMC2_9HYME</name>
<comment type="caution">
    <text evidence="1">The sequence shown here is derived from an EMBL/GenBank/DDBJ whole genome shotgun (WGS) entry which is preliminary data.</text>
</comment>
<accession>A0AAW2GMC2</accession>
<protein>
    <submittedName>
        <fullName evidence="1">Uncharacterized protein</fullName>
    </submittedName>
</protein>
<dbReference type="AlphaFoldDB" id="A0AAW2GMC2"/>
<organism evidence="1 2">
    <name type="scientific">Cardiocondyla obscurior</name>
    <dbReference type="NCBI Taxonomy" id="286306"/>
    <lineage>
        <taxon>Eukaryota</taxon>
        <taxon>Metazoa</taxon>
        <taxon>Ecdysozoa</taxon>
        <taxon>Arthropoda</taxon>
        <taxon>Hexapoda</taxon>
        <taxon>Insecta</taxon>
        <taxon>Pterygota</taxon>
        <taxon>Neoptera</taxon>
        <taxon>Endopterygota</taxon>
        <taxon>Hymenoptera</taxon>
        <taxon>Apocrita</taxon>
        <taxon>Aculeata</taxon>
        <taxon>Formicoidea</taxon>
        <taxon>Formicidae</taxon>
        <taxon>Myrmicinae</taxon>
        <taxon>Cardiocondyla</taxon>
    </lineage>
</organism>
<dbReference type="EMBL" id="JADYXP020000003">
    <property type="protein sequence ID" value="KAL0127830.1"/>
    <property type="molecule type" value="Genomic_DNA"/>
</dbReference>
<keyword evidence="2" id="KW-1185">Reference proteome</keyword>